<keyword evidence="6" id="KW-0418">Kinase</keyword>
<evidence type="ECO:0000313" key="7">
    <source>
        <dbReference type="Proteomes" id="UP000181976"/>
    </source>
</evidence>
<evidence type="ECO:0000256" key="1">
    <source>
        <dbReference type="ARBA" id="ARBA00023015"/>
    </source>
</evidence>
<dbReference type="InParanoid" id="A0A1I2C1Q6"/>
<dbReference type="SUPFAM" id="SSF51206">
    <property type="entry name" value="cAMP-binding domain-like"/>
    <property type="match status" value="1"/>
</dbReference>
<evidence type="ECO:0000256" key="2">
    <source>
        <dbReference type="ARBA" id="ARBA00023125"/>
    </source>
</evidence>
<dbReference type="EMBL" id="FONA01000014">
    <property type="protein sequence ID" value="SFE61510.1"/>
    <property type="molecule type" value="Genomic_DNA"/>
</dbReference>
<dbReference type="PANTHER" id="PTHR24567">
    <property type="entry name" value="CRP FAMILY TRANSCRIPTIONAL REGULATORY PROTEIN"/>
    <property type="match status" value="1"/>
</dbReference>
<dbReference type="RefSeq" id="WP_010527859.1">
    <property type="nucleotide sequence ID" value="NZ_AFSL01000063.1"/>
</dbReference>
<protein>
    <submittedName>
        <fullName evidence="6">cAMP-binding domain of CRP or a regulatory subunit of cAMP-dependent protein kinases</fullName>
    </submittedName>
</protein>
<dbReference type="AlphaFoldDB" id="A0A1I2C1Q6"/>
<dbReference type="SUPFAM" id="SSF46785">
    <property type="entry name" value="Winged helix' DNA-binding domain"/>
    <property type="match status" value="1"/>
</dbReference>
<feature type="domain" description="HTH crp-type" evidence="5">
    <location>
        <begin position="147"/>
        <end position="216"/>
    </location>
</feature>
<dbReference type="OrthoDB" id="1116216at2"/>
<organism evidence="6 7">
    <name type="scientific">Thermophagus xiamenensis</name>
    <dbReference type="NCBI Taxonomy" id="385682"/>
    <lineage>
        <taxon>Bacteria</taxon>
        <taxon>Pseudomonadati</taxon>
        <taxon>Bacteroidota</taxon>
        <taxon>Bacteroidia</taxon>
        <taxon>Marinilabiliales</taxon>
        <taxon>Marinilabiliaceae</taxon>
        <taxon>Thermophagus</taxon>
    </lineage>
</organism>
<sequence length="226" mass="25538">MNEEIFNTPLFNGLTREEIKTLLESVVCQYRRYSEGQLIASAGEVCNALQIVLKGRVKGEMIDFSGKVLKIEEIYPPKPLAVAFLFGQNNRYPVTVSAVVPTLLLVIPKKSVVSLMHNSEIFLINFLNAISNRAQFISGKLRFLSFKTLQGKLAHFLIEQDNIQNKNGRIFLSKTHEELAELFGVARPSLSRAIRKLHHQGIIRCFGKNIEIINWDELKNIGNKTG</sequence>
<dbReference type="GO" id="GO:0003677">
    <property type="term" value="F:DNA binding"/>
    <property type="evidence" value="ECO:0007669"/>
    <property type="project" value="UniProtKB-KW"/>
</dbReference>
<dbReference type="SMART" id="SM00100">
    <property type="entry name" value="cNMP"/>
    <property type="match status" value="1"/>
</dbReference>
<dbReference type="InterPro" id="IPR014710">
    <property type="entry name" value="RmlC-like_jellyroll"/>
</dbReference>
<dbReference type="PROSITE" id="PS50042">
    <property type="entry name" value="CNMP_BINDING_3"/>
    <property type="match status" value="1"/>
</dbReference>
<feature type="domain" description="Cyclic nucleotide-binding" evidence="4">
    <location>
        <begin position="10"/>
        <end position="116"/>
    </location>
</feature>
<keyword evidence="1" id="KW-0805">Transcription regulation</keyword>
<dbReference type="InterPro" id="IPR050397">
    <property type="entry name" value="Env_Response_Regulators"/>
</dbReference>
<evidence type="ECO:0000259" key="4">
    <source>
        <dbReference type="PROSITE" id="PS50042"/>
    </source>
</evidence>
<name>A0A1I2C1Q6_9BACT</name>
<dbReference type="InterPro" id="IPR018490">
    <property type="entry name" value="cNMP-bd_dom_sf"/>
</dbReference>
<keyword evidence="7" id="KW-1185">Reference proteome</keyword>
<dbReference type="GO" id="GO:0016301">
    <property type="term" value="F:kinase activity"/>
    <property type="evidence" value="ECO:0007669"/>
    <property type="project" value="UniProtKB-KW"/>
</dbReference>
<keyword evidence="3" id="KW-0804">Transcription</keyword>
<evidence type="ECO:0000259" key="5">
    <source>
        <dbReference type="PROSITE" id="PS51063"/>
    </source>
</evidence>
<dbReference type="InterPro" id="IPR000595">
    <property type="entry name" value="cNMP-bd_dom"/>
</dbReference>
<proteinExistence type="predicted"/>
<dbReference type="PANTHER" id="PTHR24567:SF58">
    <property type="entry name" value="CYCLIC AMP-BINDING REGULATORY PROTEIN"/>
    <property type="match status" value="1"/>
</dbReference>
<gene>
    <name evidence="6" type="ORF">SAMN05444380_11483</name>
</gene>
<dbReference type="GO" id="GO:0005829">
    <property type="term" value="C:cytosol"/>
    <property type="evidence" value="ECO:0007669"/>
    <property type="project" value="TreeGrafter"/>
</dbReference>
<dbReference type="PROSITE" id="PS51063">
    <property type="entry name" value="HTH_CRP_2"/>
    <property type="match status" value="1"/>
</dbReference>
<dbReference type="Gene3D" id="2.60.120.10">
    <property type="entry name" value="Jelly Rolls"/>
    <property type="match status" value="1"/>
</dbReference>
<dbReference type="Pfam" id="PF00027">
    <property type="entry name" value="cNMP_binding"/>
    <property type="match status" value="1"/>
</dbReference>
<dbReference type="CDD" id="cd00038">
    <property type="entry name" value="CAP_ED"/>
    <property type="match status" value="1"/>
</dbReference>
<dbReference type="eggNOG" id="COG0664">
    <property type="taxonomic scope" value="Bacteria"/>
</dbReference>
<keyword evidence="6" id="KW-0808">Transferase</keyword>
<dbReference type="Proteomes" id="UP000181976">
    <property type="component" value="Unassembled WGS sequence"/>
</dbReference>
<keyword evidence="2" id="KW-0238">DNA-binding</keyword>
<dbReference type="STRING" id="385682.SAMN05444380_11483"/>
<dbReference type="SMART" id="SM00419">
    <property type="entry name" value="HTH_CRP"/>
    <property type="match status" value="1"/>
</dbReference>
<dbReference type="InterPro" id="IPR036390">
    <property type="entry name" value="WH_DNA-bd_sf"/>
</dbReference>
<evidence type="ECO:0000313" key="6">
    <source>
        <dbReference type="EMBL" id="SFE61510.1"/>
    </source>
</evidence>
<reference evidence="6 7" key="1">
    <citation type="submission" date="2016-10" db="EMBL/GenBank/DDBJ databases">
        <authorList>
            <person name="de Groot N.N."/>
        </authorList>
    </citation>
    <scope>NUCLEOTIDE SEQUENCE [LARGE SCALE GENOMIC DNA]</scope>
    <source>
        <strain evidence="6 7">DSM 19012</strain>
    </source>
</reference>
<evidence type="ECO:0000256" key="3">
    <source>
        <dbReference type="ARBA" id="ARBA00023163"/>
    </source>
</evidence>
<accession>A0A1I2C1Q6</accession>
<dbReference type="Pfam" id="PF13545">
    <property type="entry name" value="HTH_Crp_2"/>
    <property type="match status" value="1"/>
</dbReference>
<dbReference type="InterPro" id="IPR012318">
    <property type="entry name" value="HTH_CRP"/>
</dbReference>
<dbReference type="GO" id="GO:0003700">
    <property type="term" value="F:DNA-binding transcription factor activity"/>
    <property type="evidence" value="ECO:0007669"/>
    <property type="project" value="TreeGrafter"/>
</dbReference>